<dbReference type="GO" id="GO:0004113">
    <property type="term" value="F:2',3'-cyclic-nucleotide 3'-phosphodiesterase activity"/>
    <property type="evidence" value="ECO:0007669"/>
    <property type="project" value="TreeGrafter"/>
</dbReference>
<comment type="caution">
    <text evidence="1">The sequence shown here is derived from an EMBL/GenBank/DDBJ whole genome shotgun (WGS) entry which is preliminary data.</text>
</comment>
<evidence type="ECO:0000313" key="2">
    <source>
        <dbReference type="Proteomes" id="UP000799777"/>
    </source>
</evidence>
<dbReference type="Pfam" id="PF07823">
    <property type="entry name" value="CPDase"/>
    <property type="match status" value="1"/>
</dbReference>
<dbReference type="PANTHER" id="PTHR28141:SF1">
    <property type="entry name" value="2',3'-CYCLIC-NUCLEOTIDE 3'-PHOSPHODIESTERASE"/>
    <property type="match status" value="1"/>
</dbReference>
<dbReference type="GO" id="GO:0009187">
    <property type="term" value="P:cyclic nucleotide metabolic process"/>
    <property type="evidence" value="ECO:0007669"/>
    <property type="project" value="TreeGrafter"/>
</dbReference>
<evidence type="ECO:0000313" key="1">
    <source>
        <dbReference type="EMBL" id="KAF2034973.1"/>
    </source>
</evidence>
<gene>
    <name evidence="1" type="ORF">EK21DRAFT_85078</name>
</gene>
<dbReference type="InterPro" id="IPR009097">
    <property type="entry name" value="Cyclic_Pdiesterase"/>
</dbReference>
<proteinExistence type="predicted"/>
<sequence>MPGSSLWLLPPSSHPLSSIMPTLIQRTSSHFSSPHSFLPHVTITSEISPSTYFSDPQAWLNSLALPSGDDVEVKLEKLASEDVFFRKLYIKCYKSEGLEKLAQVCRRKVEGFEEEAKATEWADQTYNPHVSLLYHDCPKVEADGFLPIQKLAQQAGVSLDVEGNLGGWTGGRIVLVPTDRPIHEWNPIAERGL</sequence>
<dbReference type="SUPFAM" id="SSF55144">
    <property type="entry name" value="LigT-like"/>
    <property type="match status" value="1"/>
</dbReference>
<dbReference type="EMBL" id="ML978159">
    <property type="protein sequence ID" value="KAF2034973.1"/>
    <property type="molecule type" value="Genomic_DNA"/>
</dbReference>
<reference evidence="1" key="1">
    <citation type="journal article" date="2020" name="Stud. Mycol.">
        <title>101 Dothideomycetes genomes: a test case for predicting lifestyles and emergence of pathogens.</title>
        <authorList>
            <person name="Haridas S."/>
            <person name="Albert R."/>
            <person name="Binder M."/>
            <person name="Bloem J."/>
            <person name="Labutti K."/>
            <person name="Salamov A."/>
            <person name="Andreopoulos B."/>
            <person name="Baker S."/>
            <person name="Barry K."/>
            <person name="Bills G."/>
            <person name="Bluhm B."/>
            <person name="Cannon C."/>
            <person name="Castanera R."/>
            <person name="Culley D."/>
            <person name="Daum C."/>
            <person name="Ezra D."/>
            <person name="Gonzalez J."/>
            <person name="Henrissat B."/>
            <person name="Kuo A."/>
            <person name="Liang C."/>
            <person name="Lipzen A."/>
            <person name="Lutzoni F."/>
            <person name="Magnuson J."/>
            <person name="Mondo S."/>
            <person name="Nolan M."/>
            <person name="Ohm R."/>
            <person name="Pangilinan J."/>
            <person name="Park H.-J."/>
            <person name="Ramirez L."/>
            <person name="Alfaro M."/>
            <person name="Sun H."/>
            <person name="Tritt A."/>
            <person name="Yoshinaga Y."/>
            <person name="Zwiers L.-H."/>
            <person name="Turgeon B."/>
            <person name="Goodwin S."/>
            <person name="Spatafora J."/>
            <person name="Crous P."/>
            <person name="Grigoriev I."/>
        </authorList>
    </citation>
    <scope>NUCLEOTIDE SEQUENCE</scope>
    <source>
        <strain evidence="1">CBS 110217</strain>
    </source>
</reference>
<dbReference type="OrthoDB" id="514292at2759"/>
<accession>A0A9P4HI27</accession>
<keyword evidence="2" id="KW-1185">Reference proteome</keyword>
<organism evidence="1 2">
    <name type="scientific">Setomelanomma holmii</name>
    <dbReference type="NCBI Taxonomy" id="210430"/>
    <lineage>
        <taxon>Eukaryota</taxon>
        <taxon>Fungi</taxon>
        <taxon>Dikarya</taxon>
        <taxon>Ascomycota</taxon>
        <taxon>Pezizomycotina</taxon>
        <taxon>Dothideomycetes</taxon>
        <taxon>Pleosporomycetidae</taxon>
        <taxon>Pleosporales</taxon>
        <taxon>Pleosporineae</taxon>
        <taxon>Phaeosphaeriaceae</taxon>
        <taxon>Setomelanomma</taxon>
    </lineage>
</organism>
<dbReference type="Gene3D" id="3.90.1140.10">
    <property type="entry name" value="Cyclic phosphodiesterase"/>
    <property type="match status" value="1"/>
</dbReference>
<dbReference type="InterPro" id="IPR012386">
    <property type="entry name" value="Cyclic-nucl_3Pdiesterase"/>
</dbReference>
<dbReference type="Proteomes" id="UP000799777">
    <property type="component" value="Unassembled WGS sequence"/>
</dbReference>
<dbReference type="AlphaFoldDB" id="A0A9P4HI27"/>
<protein>
    <submittedName>
        <fullName evidence="1">2',3'-cyclic-nucleotide 3'-phosphodiesterase</fullName>
    </submittedName>
</protein>
<name>A0A9P4HI27_9PLEO</name>
<dbReference type="PANTHER" id="PTHR28141">
    <property type="entry name" value="2',3'-CYCLIC-NUCLEOTIDE 3'-PHOSPHODIESTERASE"/>
    <property type="match status" value="1"/>
</dbReference>